<sequence length="84" mass="10215">MFKIIYAKSVFKDLNKIDRKDLEKIKTGIEELINFPNISKIRHLINHPLADYRLRIGNYRILFNVNWKKKEIYILKVGHRKEVY</sequence>
<protein>
    <recommendedName>
        <fullName evidence="4">Plasmid stabilization protein</fullName>
    </recommendedName>
</protein>
<dbReference type="InterPro" id="IPR035093">
    <property type="entry name" value="RelE/ParE_toxin_dom_sf"/>
</dbReference>
<dbReference type="InterPro" id="IPR052747">
    <property type="entry name" value="TA_system_RelE_toxin"/>
</dbReference>
<dbReference type="Proteomes" id="UP000076964">
    <property type="component" value="Unassembled WGS sequence"/>
</dbReference>
<name>A0A177E5F8_9BACT</name>
<evidence type="ECO:0008006" key="4">
    <source>
        <dbReference type="Google" id="ProtNLM"/>
    </source>
</evidence>
<dbReference type="SUPFAM" id="SSF143011">
    <property type="entry name" value="RelE-like"/>
    <property type="match status" value="1"/>
</dbReference>
<reference evidence="2 3" key="1">
    <citation type="submission" date="2016-02" db="EMBL/GenBank/DDBJ databases">
        <title>Draft genome sequence of Thermodesulfatator sp. S606.</title>
        <authorList>
            <person name="Lai Q."/>
            <person name="Cao J."/>
            <person name="Dupont S."/>
            <person name="Shao Z."/>
            <person name="Jebbar M."/>
            <person name="Alain K."/>
        </authorList>
    </citation>
    <scope>NUCLEOTIDE SEQUENCE [LARGE SCALE GENOMIC DNA]</scope>
    <source>
        <strain evidence="2 3">S606</strain>
    </source>
</reference>
<proteinExistence type="predicted"/>
<keyword evidence="1" id="KW-1277">Toxin-antitoxin system</keyword>
<evidence type="ECO:0000313" key="2">
    <source>
        <dbReference type="EMBL" id="OAG27008.1"/>
    </source>
</evidence>
<dbReference type="Gene3D" id="3.30.2310.20">
    <property type="entry name" value="RelE-like"/>
    <property type="match status" value="1"/>
</dbReference>
<dbReference type="RefSeq" id="WP_068543202.1">
    <property type="nucleotide sequence ID" value="NZ_LSFI01000045.1"/>
</dbReference>
<gene>
    <name evidence="2" type="ORF">TH606_09275</name>
</gene>
<dbReference type="AlphaFoldDB" id="A0A177E5F8"/>
<dbReference type="Pfam" id="PF05016">
    <property type="entry name" value="ParE_toxin"/>
    <property type="match status" value="1"/>
</dbReference>
<keyword evidence="3" id="KW-1185">Reference proteome</keyword>
<dbReference type="PANTHER" id="PTHR38813">
    <property type="match status" value="1"/>
</dbReference>
<dbReference type="PANTHER" id="PTHR38813:SF1">
    <property type="entry name" value="TOXIN RELE1-RELATED"/>
    <property type="match status" value="1"/>
</dbReference>
<accession>A0A177E5F8</accession>
<evidence type="ECO:0000256" key="1">
    <source>
        <dbReference type="ARBA" id="ARBA00022649"/>
    </source>
</evidence>
<dbReference type="OrthoDB" id="9805098at2"/>
<comment type="caution">
    <text evidence="2">The sequence shown here is derived from an EMBL/GenBank/DDBJ whole genome shotgun (WGS) entry which is preliminary data.</text>
</comment>
<dbReference type="STRING" id="1795632.TH606_09275"/>
<dbReference type="InterPro" id="IPR007712">
    <property type="entry name" value="RelE/ParE_toxin"/>
</dbReference>
<dbReference type="EMBL" id="LSFI01000045">
    <property type="protein sequence ID" value="OAG27008.1"/>
    <property type="molecule type" value="Genomic_DNA"/>
</dbReference>
<evidence type="ECO:0000313" key="3">
    <source>
        <dbReference type="Proteomes" id="UP000076964"/>
    </source>
</evidence>
<organism evidence="2 3">
    <name type="scientific">Thermodesulfatator autotrophicus</name>
    <dbReference type="NCBI Taxonomy" id="1795632"/>
    <lineage>
        <taxon>Bacteria</taxon>
        <taxon>Pseudomonadati</taxon>
        <taxon>Thermodesulfobacteriota</taxon>
        <taxon>Thermodesulfobacteria</taxon>
        <taxon>Thermodesulfobacteriales</taxon>
        <taxon>Thermodesulfatatoraceae</taxon>
        <taxon>Thermodesulfatator</taxon>
    </lineage>
</organism>